<evidence type="ECO:0000313" key="2">
    <source>
        <dbReference type="EMBL" id="GIP53124.1"/>
    </source>
</evidence>
<proteinExistence type="predicted"/>
<dbReference type="EMBL" id="BOSL01000006">
    <property type="protein sequence ID" value="GIP53124.1"/>
    <property type="molecule type" value="Genomic_DNA"/>
</dbReference>
<keyword evidence="3" id="KW-1185">Reference proteome</keyword>
<accession>A0ABQ4MAY8</accession>
<dbReference type="RefSeq" id="WP_213654777.1">
    <property type="nucleotide sequence ID" value="NZ_BOSL01000006.1"/>
</dbReference>
<keyword evidence="1" id="KW-0732">Signal</keyword>
<dbReference type="Proteomes" id="UP000679992">
    <property type="component" value="Unassembled WGS sequence"/>
</dbReference>
<sequence length="202" mass="22336">MRKVLYLLTVCTFFFSLTSQALASDLSLTTENTNIGAIVETQATEDFSSTLPSNIGPLSGGSGTVTYEFKEETPKKLQKKLLVKYLTESWAQASSYTWSKSNSTNLTFSGNVTGEVTDKIKIQFGLSGGFTTTYSVAITLPADSTKFSKLAYGSDFYTQNLSYVRSISYCTIYDGCHSSSDPRKYISYKEPTSTTYLYVVYK</sequence>
<reference evidence="2 3" key="1">
    <citation type="submission" date="2021-03" db="EMBL/GenBank/DDBJ databases">
        <title>Antimicrobial resistance genes in bacteria isolated from Japanese honey, and their potential for conferring macrolide and lincosamide resistance in the American foulbrood pathogen Paenibacillus larvae.</title>
        <authorList>
            <person name="Okamoto M."/>
            <person name="Kumagai M."/>
            <person name="Kanamori H."/>
            <person name="Takamatsu D."/>
        </authorList>
    </citation>
    <scope>NUCLEOTIDE SEQUENCE [LARGE SCALE GENOMIC DNA]</scope>
    <source>
        <strain evidence="2 3">J42TS3</strain>
    </source>
</reference>
<evidence type="ECO:0000256" key="1">
    <source>
        <dbReference type="SAM" id="SignalP"/>
    </source>
</evidence>
<feature type="chain" id="PRO_5045040610" evidence="1">
    <location>
        <begin position="24"/>
        <end position="202"/>
    </location>
</feature>
<organism evidence="2 3">
    <name type="scientific">Paenibacillus vini</name>
    <dbReference type="NCBI Taxonomy" id="1476024"/>
    <lineage>
        <taxon>Bacteria</taxon>
        <taxon>Bacillati</taxon>
        <taxon>Bacillota</taxon>
        <taxon>Bacilli</taxon>
        <taxon>Bacillales</taxon>
        <taxon>Paenibacillaceae</taxon>
        <taxon>Paenibacillus</taxon>
    </lineage>
</organism>
<feature type="signal peptide" evidence="1">
    <location>
        <begin position="1"/>
        <end position="23"/>
    </location>
</feature>
<protein>
    <submittedName>
        <fullName evidence="2">Uncharacterized protein</fullName>
    </submittedName>
</protein>
<gene>
    <name evidence="2" type="ORF">J42TS3_21590</name>
</gene>
<comment type="caution">
    <text evidence="2">The sequence shown here is derived from an EMBL/GenBank/DDBJ whole genome shotgun (WGS) entry which is preliminary data.</text>
</comment>
<evidence type="ECO:0000313" key="3">
    <source>
        <dbReference type="Proteomes" id="UP000679992"/>
    </source>
</evidence>
<name>A0ABQ4MAY8_9BACL</name>